<proteinExistence type="inferred from homology"/>
<evidence type="ECO:0000313" key="4">
    <source>
        <dbReference type="Proteomes" id="UP000661435"/>
    </source>
</evidence>
<dbReference type="AlphaFoldDB" id="A0A8J6MA72"/>
<protein>
    <submittedName>
        <fullName evidence="3">3-oxoacid CoA-transferase subunit B</fullName>
    </submittedName>
</protein>
<dbReference type="SMART" id="SM00882">
    <property type="entry name" value="CoA_trans"/>
    <property type="match status" value="1"/>
</dbReference>
<accession>A0A8J6MA72</accession>
<sequence>MSDKQELREFIARNVVALLHPGDLVNLGAGIPSHAANYIGVDSGMMIQTECGTIGGGPLAAAGEEDYTLIAPDTRPSTLLYDGVCFDSALSFTMIRGGHLDVTVLGAMEVAQNGDMANWEVPGQALKGMGGAMDLCAGARRVIVAMEHCTKTGAPKLVERCALPLTCQGEVDTVVTELAVIDVTEEGFVLRALAPHATLEEVQAKTAAPLHVPARVGRMVD</sequence>
<dbReference type="InterPro" id="IPR037171">
    <property type="entry name" value="NagB/RpiA_transferase-like"/>
</dbReference>
<dbReference type="EMBL" id="JACOPP010000029">
    <property type="protein sequence ID" value="MBC5734916.1"/>
    <property type="molecule type" value="Genomic_DNA"/>
</dbReference>
<reference evidence="3" key="1">
    <citation type="submission" date="2020-08" db="EMBL/GenBank/DDBJ databases">
        <title>Genome public.</title>
        <authorList>
            <person name="Liu C."/>
            <person name="Sun Q."/>
        </authorList>
    </citation>
    <scope>NUCLEOTIDE SEQUENCE</scope>
    <source>
        <strain evidence="3">NSJ-51</strain>
    </source>
</reference>
<dbReference type="PANTHER" id="PTHR13707:SF57">
    <property type="entry name" value="SUCCINYL-COA:3-KETOACID COENZYME A TRANSFERASE SUBUNIT B-RELATED"/>
    <property type="match status" value="1"/>
</dbReference>
<dbReference type="NCBIfam" id="TIGR02428">
    <property type="entry name" value="pcaJ_scoB_fam"/>
    <property type="match status" value="1"/>
</dbReference>
<evidence type="ECO:0000256" key="2">
    <source>
        <dbReference type="ARBA" id="ARBA00022679"/>
    </source>
</evidence>
<dbReference type="SUPFAM" id="SSF100950">
    <property type="entry name" value="NagB/RpiA/CoA transferase-like"/>
    <property type="match status" value="1"/>
</dbReference>
<dbReference type="GO" id="GO:0008410">
    <property type="term" value="F:CoA-transferase activity"/>
    <property type="evidence" value="ECO:0007669"/>
    <property type="project" value="InterPro"/>
</dbReference>
<organism evidence="3 4">
    <name type="scientific">Lawsonibacter hominis</name>
    <dbReference type="NCBI Taxonomy" id="2763053"/>
    <lineage>
        <taxon>Bacteria</taxon>
        <taxon>Bacillati</taxon>
        <taxon>Bacillota</taxon>
        <taxon>Clostridia</taxon>
        <taxon>Eubacteriales</taxon>
        <taxon>Oscillospiraceae</taxon>
        <taxon>Lawsonibacter</taxon>
    </lineage>
</organism>
<keyword evidence="4" id="KW-1185">Reference proteome</keyword>
<dbReference type="Gene3D" id="3.40.1080.10">
    <property type="entry name" value="Glutaconate Coenzyme A-transferase"/>
    <property type="match status" value="1"/>
</dbReference>
<comment type="caution">
    <text evidence="3">The sequence shown here is derived from an EMBL/GenBank/DDBJ whole genome shotgun (WGS) entry which is preliminary data.</text>
</comment>
<name>A0A8J6MA72_9FIRM</name>
<evidence type="ECO:0000256" key="1">
    <source>
        <dbReference type="ARBA" id="ARBA00007047"/>
    </source>
</evidence>
<dbReference type="RefSeq" id="WP_186908736.1">
    <property type="nucleotide sequence ID" value="NZ_JACOPP010000029.1"/>
</dbReference>
<dbReference type="Proteomes" id="UP000661435">
    <property type="component" value="Unassembled WGS sequence"/>
</dbReference>
<dbReference type="InterPro" id="IPR004165">
    <property type="entry name" value="CoA_trans_fam_I"/>
</dbReference>
<gene>
    <name evidence="3" type="ORF">H8S57_14450</name>
</gene>
<dbReference type="Pfam" id="PF01144">
    <property type="entry name" value="CoA_trans"/>
    <property type="match status" value="1"/>
</dbReference>
<keyword evidence="2" id="KW-0808">Transferase</keyword>
<dbReference type="InterPro" id="IPR012791">
    <property type="entry name" value="3-oxoacid_CoA-transf_B"/>
</dbReference>
<dbReference type="PANTHER" id="PTHR13707">
    <property type="entry name" value="KETOACID-COENZYME A TRANSFERASE"/>
    <property type="match status" value="1"/>
</dbReference>
<evidence type="ECO:0000313" key="3">
    <source>
        <dbReference type="EMBL" id="MBC5734916.1"/>
    </source>
</evidence>
<comment type="similarity">
    <text evidence="1">Belongs to the 3-oxoacid CoA-transferase subunit B family.</text>
</comment>